<dbReference type="Proteomes" id="UP000291084">
    <property type="component" value="Chromosome 11"/>
</dbReference>
<accession>A0A0S3T823</accession>
<name>A0A0S3T823_PHAAN</name>
<dbReference type="EMBL" id="AP015044">
    <property type="protein sequence ID" value="BAU01239.1"/>
    <property type="molecule type" value="Genomic_DNA"/>
</dbReference>
<sequence length="74" mass="8449">FTPAVKKIELSITAKMRKSLKTKKRKTRSFSVNPLGVPKMEERGGTRVGTEKMLLNRRVEENLVGEKGFKSMRL</sequence>
<feature type="non-terminal residue" evidence="2">
    <location>
        <position position="1"/>
    </location>
</feature>
<evidence type="ECO:0000256" key="1">
    <source>
        <dbReference type="SAM" id="MobiDB-lite"/>
    </source>
</evidence>
<dbReference type="AlphaFoldDB" id="A0A0S3T823"/>
<gene>
    <name evidence="2" type="primary">Vigan.11G043100</name>
    <name evidence="2" type="ORF">VIGAN_11043100</name>
</gene>
<organism evidence="2 3">
    <name type="scientific">Vigna angularis var. angularis</name>
    <dbReference type="NCBI Taxonomy" id="157739"/>
    <lineage>
        <taxon>Eukaryota</taxon>
        <taxon>Viridiplantae</taxon>
        <taxon>Streptophyta</taxon>
        <taxon>Embryophyta</taxon>
        <taxon>Tracheophyta</taxon>
        <taxon>Spermatophyta</taxon>
        <taxon>Magnoliopsida</taxon>
        <taxon>eudicotyledons</taxon>
        <taxon>Gunneridae</taxon>
        <taxon>Pentapetalae</taxon>
        <taxon>rosids</taxon>
        <taxon>fabids</taxon>
        <taxon>Fabales</taxon>
        <taxon>Fabaceae</taxon>
        <taxon>Papilionoideae</taxon>
        <taxon>50 kb inversion clade</taxon>
        <taxon>NPAAA clade</taxon>
        <taxon>indigoferoid/millettioid clade</taxon>
        <taxon>Phaseoleae</taxon>
        <taxon>Vigna</taxon>
    </lineage>
</organism>
<protein>
    <submittedName>
        <fullName evidence="2">Uncharacterized protein</fullName>
    </submittedName>
</protein>
<keyword evidence="3" id="KW-1185">Reference proteome</keyword>
<evidence type="ECO:0000313" key="3">
    <source>
        <dbReference type="Proteomes" id="UP000291084"/>
    </source>
</evidence>
<reference evidence="2 3" key="1">
    <citation type="journal article" date="2015" name="Sci. Rep.">
        <title>The power of single molecule real-time sequencing technology in the de novo assembly of a eukaryotic genome.</title>
        <authorList>
            <person name="Sakai H."/>
            <person name="Naito K."/>
            <person name="Ogiso-Tanaka E."/>
            <person name="Takahashi Y."/>
            <person name="Iseki K."/>
            <person name="Muto C."/>
            <person name="Satou K."/>
            <person name="Teruya K."/>
            <person name="Shiroma A."/>
            <person name="Shimoji M."/>
            <person name="Hirano T."/>
            <person name="Itoh T."/>
            <person name="Kaga A."/>
            <person name="Tomooka N."/>
        </authorList>
    </citation>
    <scope>NUCLEOTIDE SEQUENCE [LARGE SCALE GENOMIC DNA]</scope>
    <source>
        <strain evidence="3">cv. Shumari</strain>
    </source>
</reference>
<evidence type="ECO:0000313" key="2">
    <source>
        <dbReference type="EMBL" id="BAU01239.1"/>
    </source>
</evidence>
<feature type="compositionally biased region" description="Basic residues" evidence="1">
    <location>
        <begin position="19"/>
        <end position="28"/>
    </location>
</feature>
<proteinExistence type="predicted"/>
<feature type="region of interest" description="Disordered" evidence="1">
    <location>
        <begin position="19"/>
        <end position="47"/>
    </location>
</feature>